<comment type="caution">
    <text evidence="1">The sequence shown here is derived from an EMBL/GenBank/DDBJ whole genome shotgun (WGS) entry which is preliminary data.</text>
</comment>
<protein>
    <submittedName>
        <fullName evidence="1">Uncharacterized protein (TIGR01319 family)</fullName>
    </submittedName>
</protein>
<name>A0ABS4EAA9_9FIRM</name>
<dbReference type="EMBL" id="JAGGJX010000001">
    <property type="protein sequence ID" value="MBP1854880.1"/>
    <property type="molecule type" value="Genomic_DNA"/>
</dbReference>
<sequence>MKVYLTSDFGSTFTKLTAIDIESREIIGTAKSFTTVDTNVINGFKSALDEITNQCGNINFDKMIASSSAAGGLKMVSSGLVDDITAKASRLAATSAGAKVLKTYSYELSKKEQQEIYNIEPEIVLLSGGIDGGNKDVILHNARMISEIEKKFSVIIAGNKSASDEAAEIINRSGKETVVCENVMPVFNKLNILPAKKAIRDLFIKNIISAKGLEEVQELMAYEIIPTPLAVFEASQLLSRGTEKQAGLGEIMAYDVGGATTDVYSLSDGNPSRPNVYMQGINEPYAKRTIEGDIGVRYSISSLVEEAGLDRICVESGATEDEVNLWIESCSKNPEILPTGLEKNIDEAMASEAIRISAARHCGFTETTFSTIGEVLIQTGKDLTGVKYIIGTGGSVVNSRSPINILKKSVYVQSDINLLKPISPKFLLDKRNCFAAMGLLGRIEPEIALDIMKKEFVEIN</sequence>
<reference evidence="1 2" key="1">
    <citation type="submission" date="2021-03" db="EMBL/GenBank/DDBJ databases">
        <title>Genomic Encyclopedia of Type Strains, Phase IV (KMG-IV): sequencing the most valuable type-strain genomes for metagenomic binning, comparative biology and taxonomic classification.</title>
        <authorList>
            <person name="Goeker M."/>
        </authorList>
    </citation>
    <scope>NUCLEOTIDE SEQUENCE [LARGE SCALE GENOMIC DNA]</scope>
    <source>
        <strain evidence="1 2">DSM 1289</strain>
    </source>
</reference>
<dbReference type="NCBIfam" id="NF040745">
    <property type="entry name" value="accessory_GlmL"/>
    <property type="match status" value="1"/>
</dbReference>
<proteinExistence type="predicted"/>
<dbReference type="RefSeq" id="WP_209456315.1">
    <property type="nucleotide sequence ID" value="NZ_BAAACS010000013.1"/>
</dbReference>
<dbReference type="Proteomes" id="UP000767291">
    <property type="component" value="Unassembled WGS sequence"/>
</dbReference>
<dbReference type="PIRSF" id="PIRSF004729">
    <property type="entry name" value="MutL"/>
    <property type="match status" value="1"/>
</dbReference>
<dbReference type="Pfam" id="PF13941">
    <property type="entry name" value="MutL"/>
    <property type="match status" value="1"/>
</dbReference>
<keyword evidence="2" id="KW-1185">Reference proteome</keyword>
<dbReference type="InterPro" id="IPR006230">
    <property type="entry name" value="MutL"/>
</dbReference>
<evidence type="ECO:0000313" key="1">
    <source>
        <dbReference type="EMBL" id="MBP1854880.1"/>
    </source>
</evidence>
<dbReference type="NCBIfam" id="TIGR01319">
    <property type="entry name" value="glmL_fam"/>
    <property type="match status" value="1"/>
</dbReference>
<organism evidence="1 2">
    <name type="scientific">Metaclostridioides mangenotii</name>
    <dbReference type="NCBI Taxonomy" id="1540"/>
    <lineage>
        <taxon>Bacteria</taxon>
        <taxon>Bacillati</taxon>
        <taxon>Bacillota</taxon>
        <taxon>Clostridia</taxon>
        <taxon>Peptostreptococcales</taxon>
        <taxon>Peptostreptococcaceae</taxon>
        <taxon>Metaclostridioides</taxon>
    </lineage>
</organism>
<evidence type="ECO:0000313" key="2">
    <source>
        <dbReference type="Proteomes" id="UP000767291"/>
    </source>
</evidence>
<accession>A0ABS4EAA9</accession>
<gene>
    <name evidence="1" type="ORF">J2Z43_001270</name>
</gene>